<dbReference type="PANTHER" id="PTHR47319">
    <property type="entry name" value="CALCIUM-BINDING PROTEIN KIC"/>
    <property type="match status" value="1"/>
</dbReference>
<gene>
    <name evidence="2" type="ORF">LTRI10_LOCUS14545</name>
</gene>
<sequence length="151" mass="16590">MASIPNGGGSGGGRRREVAFEDHFPAMVERLGAEGFMDELHNGFCLLMDPEKEMITAESLRRNAARAALGLMGETTITDEEARCMVREGDLDGDGGLSQLEFFSLMFRLSPDLMSASTELFFTAAADEDDDGRRDVFHDGHNMTTSKVKYN</sequence>
<proteinExistence type="predicted"/>
<dbReference type="AlphaFoldDB" id="A0AAV2DGX9"/>
<dbReference type="Pfam" id="PF13833">
    <property type="entry name" value="EF-hand_8"/>
    <property type="match status" value="1"/>
</dbReference>
<organism evidence="2 3">
    <name type="scientific">Linum trigynum</name>
    <dbReference type="NCBI Taxonomy" id="586398"/>
    <lineage>
        <taxon>Eukaryota</taxon>
        <taxon>Viridiplantae</taxon>
        <taxon>Streptophyta</taxon>
        <taxon>Embryophyta</taxon>
        <taxon>Tracheophyta</taxon>
        <taxon>Spermatophyta</taxon>
        <taxon>Magnoliopsida</taxon>
        <taxon>eudicotyledons</taxon>
        <taxon>Gunneridae</taxon>
        <taxon>Pentapetalae</taxon>
        <taxon>rosids</taxon>
        <taxon>fabids</taxon>
        <taxon>Malpighiales</taxon>
        <taxon>Linaceae</taxon>
        <taxon>Linum</taxon>
    </lineage>
</organism>
<dbReference type="Proteomes" id="UP001497516">
    <property type="component" value="Chromosome 2"/>
</dbReference>
<evidence type="ECO:0000313" key="3">
    <source>
        <dbReference type="Proteomes" id="UP001497516"/>
    </source>
</evidence>
<evidence type="ECO:0000313" key="2">
    <source>
        <dbReference type="EMBL" id="CAL1372547.1"/>
    </source>
</evidence>
<dbReference type="SUPFAM" id="SSF47473">
    <property type="entry name" value="EF-hand"/>
    <property type="match status" value="1"/>
</dbReference>
<keyword evidence="3" id="KW-1185">Reference proteome</keyword>
<dbReference type="InterPro" id="IPR002048">
    <property type="entry name" value="EF_hand_dom"/>
</dbReference>
<dbReference type="InterPro" id="IPR044205">
    <property type="entry name" value="KIC/PBP1/KRP1"/>
</dbReference>
<feature type="domain" description="EF-hand" evidence="1">
    <location>
        <begin position="77"/>
        <end position="112"/>
    </location>
</feature>
<dbReference type="Gene3D" id="1.10.238.10">
    <property type="entry name" value="EF-hand"/>
    <property type="match status" value="1"/>
</dbReference>
<dbReference type="GO" id="GO:0005509">
    <property type="term" value="F:calcium ion binding"/>
    <property type="evidence" value="ECO:0007669"/>
    <property type="project" value="InterPro"/>
</dbReference>
<name>A0AAV2DGX9_9ROSI</name>
<dbReference type="PANTHER" id="PTHR47319:SF5">
    <property type="entry name" value="CALCIUM-BINDING EF-HAND PROTEIN"/>
    <property type="match status" value="1"/>
</dbReference>
<protein>
    <recommendedName>
        <fullName evidence="1">EF-hand domain-containing protein</fullName>
    </recommendedName>
</protein>
<reference evidence="2 3" key="1">
    <citation type="submission" date="2024-04" db="EMBL/GenBank/DDBJ databases">
        <authorList>
            <person name="Fracassetti M."/>
        </authorList>
    </citation>
    <scope>NUCLEOTIDE SEQUENCE [LARGE SCALE GENOMIC DNA]</scope>
</reference>
<accession>A0AAV2DGX9</accession>
<dbReference type="PROSITE" id="PS50222">
    <property type="entry name" value="EF_HAND_2"/>
    <property type="match status" value="1"/>
</dbReference>
<dbReference type="EMBL" id="OZ034815">
    <property type="protein sequence ID" value="CAL1372547.1"/>
    <property type="molecule type" value="Genomic_DNA"/>
</dbReference>
<dbReference type="InterPro" id="IPR011992">
    <property type="entry name" value="EF-hand-dom_pair"/>
</dbReference>
<evidence type="ECO:0000259" key="1">
    <source>
        <dbReference type="PROSITE" id="PS50222"/>
    </source>
</evidence>